<evidence type="ECO:0000256" key="2">
    <source>
        <dbReference type="SAM" id="Phobius"/>
    </source>
</evidence>
<name>A0A4Q7PH56_9FLAO</name>
<dbReference type="RefSeq" id="WP_130285312.1">
    <property type="nucleotide sequence ID" value="NZ_SGXE01000001.1"/>
</dbReference>
<dbReference type="InterPro" id="IPR011110">
    <property type="entry name" value="Reg_prop"/>
</dbReference>
<dbReference type="SUPFAM" id="SSF46894">
    <property type="entry name" value="C-terminal effector domain of the bipartite response regulators"/>
    <property type="match status" value="1"/>
</dbReference>
<dbReference type="Gene3D" id="1.10.10.10">
    <property type="entry name" value="Winged helix-like DNA-binding domain superfamily/Winged helix DNA-binding domain"/>
    <property type="match status" value="1"/>
</dbReference>
<protein>
    <submittedName>
        <fullName evidence="4">Two component regulator with propeller domain</fullName>
    </submittedName>
</protein>
<dbReference type="Gene3D" id="2.130.10.10">
    <property type="entry name" value="YVTN repeat-like/Quinoprotein amine dehydrogenase"/>
    <property type="match status" value="2"/>
</dbReference>
<keyword evidence="2" id="KW-0472">Membrane</keyword>
<dbReference type="Pfam" id="PF07495">
    <property type="entry name" value="Y_Y_Y"/>
    <property type="match status" value="1"/>
</dbReference>
<feature type="coiled-coil region" evidence="1">
    <location>
        <begin position="769"/>
        <end position="833"/>
    </location>
</feature>
<dbReference type="GO" id="GO:0006355">
    <property type="term" value="P:regulation of DNA-templated transcription"/>
    <property type="evidence" value="ECO:0007669"/>
    <property type="project" value="InterPro"/>
</dbReference>
<feature type="domain" description="HTH luxR-type" evidence="3">
    <location>
        <begin position="876"/>
        <end position="933"/>
    </location>
</feature>
<dbReference type="Proteomes" id="UP000292262">
    <property type="component" value="Unassembled WGS sequence"/>
</dbReference>
<dbReference type="InterPro" id="IPR036388">
    <property type="entry name" value="WH-like_DNA-bd_sf"/>
</dbReference>
<dbReference type="SMART" id="SM00421">
    <property type="entry name" value="HTH_LUXR"/>
    <property type="match status" value="1"/>
</dbReference>
<dbReference type="EMBL" id="SGXE01000001">
    <property type="protein sequence ID" value="RZS99477.1"/>
    <property type="molecule type" value="Genomic_DNA"/>
</dbReference>
<keyword evidence="2" id="KW-0812">Transmembrane</keyword>
<sequence>MNYLRLLLLLFIFYTNCPYVLGQELPPIEDFIPESTEVESQNWSISQGDNKYLYAGNNKGLLEFNGKKWTLYPTPNKTVIRSVKVVNQKIYTGFYMNFGFWKRDEFGNLNYTSISDKIKEQLVEDEQFWHIIHQDDRILFQSLNRIYIYNTLTDVIDIIDTKHGILGIFKVDNSVYFQNTKKGLFKIENGEPVLVNDLSYIDNDIIVHLSLVDDDLLLITRNNGFYRLSGANFSKIFERLEKSLEKNSIFSALRLADGSFVLGTISEGILIVSPNGAILYSLNQYKGLSNNTVLTVFEDHDNNIWLGLDNGINCINITSPVRIYPDYRGKIGTVYTSAVYNEYLYIGSNQGVFFKPLASDQDFEFIQDTNGQVWDLFIYDNTLFCGHDSGTFIINKENSTLISDALGGWNFKTIPGNPNLLLQGTYNGLVVFEKNGDQWSLRNKIEGFDISCRYMEFYQDYLWVNHEYRGVYKLSLNQELSKIQTIKKDTSIVKGDNSNIVTYDKELLYTNQQQTYFYNTNNNTFDKTVQDSRFKQIKEDLTGKIIKDNRGNLWVFAKDYLGQITESQFSEALKINKIPIPKSLRKEMLGFENINHIQEETFLIGTTKGYINLEVSEFKFKERDIILDKVQVKSKDADFKAIALSEEELTLPSKVNTISFGFTIPEYDKYIIPEFQYTLEGFYKDWSKWTTDSNIIFENLPPGDYTFKVRAKTGDVINSNELSYAFTIDRPWYASTIIIIAYMAVLIVLFLLINRAYKEYYAQQKSRIVEENKKKLELKQLENEKAIMELNNEKLRQDIESKNRELASYTMSIIKKNEILNSIKKELQKSEKQQKGLKGVERVIDQNLNNKDDWKHFEEALNNLDKDFLKRLKAKHPDLTPNDLRFCSFLRLNLSSKEIAPLLNISVRSVEIKRYRLRKKLNLDHSDNLVNYILEV</sequence>
<evidence type="ECO:0000313" key="5">
    <source>
        <dbReference type="Proteomes" id="UP000292262"/>
    </source>
</evidence>
<evidence type="ECO:0000256" key="1">
    <source>
        <dbReference type="SAM" id="Coils"/>
    </source>
</evidence>
<accession>A0A4Q7PH56</accession>
<dbReference type="InterPro" id="IPR013783">
    <property type="entry name" value="Ig-like_fold"/>
</dbReference>
<dbReference type="OrthoDB" id="1090267at2"/>
<organism evidence="4 5">
    <name type="scientific">Aquimarina brevivitae</name>
    <dbReference type="NCBI Taxonomy" id="323412"/>
    <lineage>
        <taxon>Bacteria</taxon>
        <taxon>Pseudomonadati</taxon>
        <taxon>Bacteroidota</taxon>
        <taxon>Flavobacteriia</taxon>
        <taxon>Flavobacteriales</taxon>
        <taxon>Flavobacteriaceae</taxon>
        <taxon>Aquimarina</taxon>
    </lineage>
</organism>
<dbReference type="GO" id="GO:0003677">
    <property type="term" value="F:DNA binding"/>
    <property type="evidence" value="ECO:0007669"/>
    <property type="project" value="InterPro"/>
</dbReference>
<dbReference type="InterPro" id="IPR016032">
    <property type="entry name" value="Sig_transdc_resp-reg_C-effctor"/>
</dbReference>
<reference evidence="4 5" key="1">
    <citation type="submission" date="2019-02" db="EMBL/GenBank/DDBJ databases">
        <title>Genomic Encyclopedia of Type Strains, Phase IV (KMG-IV): sequencing the most valuable type-strain genomes for metagenomic binning, comparative biology and taxonomic classification.</title>
        <authorList>
            <person name="Goeker M."/>
        </authorList>
    </citation>
    <scope>NUCLEOTIDE SEQUENCE [LARGE SCALE GENOMIC DNA]</scope>
    <source>
        <strain evidence="4 5">DSM 17196</strain>
    </source>
</reference>
<dbReference type="Pfam" id="PF07494">
    <property type="entry name" value="Reg_prop"/>
    <property type="match status" value="1"/>
</dbReference>
<proteinExistence type="predicted"/>
<keyword evidence="5" id="KW-1185">Reference proteome</keyword>
<feature type="transmembrane region" description="Helical" evidence="2">
    <location>
        <begin position="732"/>
        <end position="753"/>
    </location>
</feature>
<dbReference type="InterPro" id="IPR015943">
    <property type="entry name" value="WD40/YVTN_repeat-like_dom_sf"/>
</dbReference>
<evidence type="ECO:0000313" key="4">
    <source>
        <dbReference type="EMBL" id="RZS99477.1"/>
    </source>
</evidence>
<dbReference type="InterPro" id="IPR011123">
    <property type="entry name" value="Y_Y_Y"/>
</dbReference>
<keyword evidence="1" id="KW-0175">Coiled coil</keyword>
<dbReference type="Gene3D" id="2.60.40.10">
    <property type="entry name" value="Immunoglobulins"/>
    <property type="match status" value="1"/>
</dbReference>
<gene>
    <name evidence="4" type="ORF">EV197_0695</name>
</gene>
<dbReference type="InterPro" id="IPR000792">
    <property type="entry name" value="Tscrpt_reg_LuxR_C"/>
</dbReference>
<keyword evidence="2" id="KW-1133">Transmembrane helix</keyword>
<comment type="caution">
    <text evidence="4">The sequence shown here is derived from an EMBL/GenBank/DDBJ whole genome shotgun (WGS) entry which is preliminary data.</text>
</comment>
<dbReference type="AlphaFoldDB" id="A0A4Q7PH56"/>
<evidence type="ECO:0000259" key="3">
    <source>
        <dbReference type="SMART" id="SM00421"/>
    </source>
</evidence>